<gene>
    <name evidence="7" type="ORF">LC087_10275</name>
</gene>
<dbReference type="EMBL" id="CP129013">
    <property type="protein sequence ID" value="WLR41312.1"/>
    <property type="molecule type" value="Genomic_DNA"/>
</dbReference>
<feature type="transmembrane region" description="Helical" evidence="6">
    <location>
        <begin position="50"/>
        <end position="70"/>
    </location>
</feature>
<dbReference type="Proteomes" id="UP001197974">
    <property type="component" value="Chromosome"/>
</dbReference>
<feature type="transmembrane region" description="Helical" evidence="6">
    <location>
        <begin position="7"/>
        <end position="30"/>
    </location>
</feature>
<keyword evidence="5 6" id="KW-0472">Membrane</keyword>
<keyword evidence="8" id="KW-1185">Reference proteome</keyword>
<keyword evidence="3 6" id="KW-0812">Transmembrane</keyword>
<feature type="transmembrane region" description="Helical" evidence="6">
    <location>
        <begin position="158"/>
        <end position="181"/>
    </location>
</feature>
<keyword evidence="4 6" id="KW-1133">Transmembrane helix</keyword>
<evidence type="ECO:0000256" key="1">
    <source>
        <dbReference type="ARBA" id="ARBA00004141"/>
    </source>
</evidence>
<evidence type="ECO:0000256" key="4">
    <source>
        <dbReference type="ARBA" id="ARBA00022989"/>
    </source>
</evidence>
<dbReference type="PANTHER" id="PTHR43701:SF2">
    <property type="entry name" value="MEMBRANE TRANSPORTER PROTEIN YJNA-RELATED"/>
    <property type="match status" value="1"/>
</dbReference>
<protein>
    <recommendedName>
        <fullName evidence="6">Probable membrane transporter protein</fullName>
    </recommendedName>
</protein>
<comment type="similarity">
    <text evidence="2 6">Belongs to the 4-toluene sulfonate uptake permease (TSUP) (TC 2.A.102) family.</text>
</comment>
<dbReference type="InterPro" id="IPR051598">
    <property type="entry name" value="TSUP/Inactive_protease-like"/>
</dbReference>
<name>A0ABY9JSF2_9BACI</name>
<evidence type="ECO:0000256" key="3">
    <source>
        <dbReference type="ARBA" id="ARBA00022692"/>
    </source>
</evidence>
<proteinExistence type="inferred from homology"/>
<keyword evidence="6" id="KW-1003">Cell membrane</keyword>
<dbReference type="InterPro" id="IPR002781">
    <property type="entry name" value="TM_pro_TauE-like"/>
</dbReference>
<comment type="subcellular location">
    <subcellularLocation>
        <location evidence="6">Cell membrane</location>
        <topology evidence="6">Multi-pass membrane protein</topology>
    </subcellularLocation>
    <subcellularLocation>
        <location evidence="1">Membrane</location>
        <topology evidence="1">Multi-pass membrane protein</topology>
    </subcellularLocation>
</comment>
<dbReference type="PANTHER" id="PTHR43701">
    <property type="entry name" value="MEMBRANE TRANSPORTER PROTEIN MJ0441-RELATED"/>
    <property type="match status" value="1"/>
</dbReference>
<evidence type="ECO:0000256" key="2">
    <source>
        <dbReference type="ARBA" id="ARBA00009142"/>
    </source>
</evidence>
<reference evidence="7 8" key="1">
    <citation type="submission" date="2023-06" db="EMBL/GenBank/DDBJ databases">
        <title>Five Gram-positive bacteria isolated from mangrove sediments in Shenzhen, Guangdong, China.</title>
        <authorList>
            <person name="Yu S."/>
            <person name="Zheng W."/>
            <person name="Huang Y."/>
        </authorList>
    </citation>
    <scope>NUCLEOTIDE SEQUENCE [LARGE SCALE GENOMIC DNA]</scope>
    <source>
        <strain evidence="7 8">SaN35-3</strain>
    </source>
</reference>
<dbReference type="Pfam" id="PF01925">
    <property type="entry name" value="TauE"/>
    <property type="match status" value="1"/>
</dbReference>
<feature type="transmembrane region" description="Helical" evidence="6">
    <location>
        <begin position="218"/>
        <end position="237"/>
    </location>
</feature>
<evidence type="ECO:0000313" key="7">
    <source>
        <dbReference type="EMBL" id="WLR41312.1"/>
    </source>
</evidence>
<dbReference type="RefSeq" id="WP_226540351.1">
    <property type="nucleotide sequence ID" value="NZ_CP129013.1"/>
</dbReference>
<evidence type="ECO:0000256" key="6">
    <source>
        <dbReference type="RuleBase" id="RU363041"/>
    </source>
</evidence>
<evidence type="ECO:0000256" key="5">
    <source>
        <dbReference type="ARBA" id="ARBA00023136"/>
    </source>
</evidence>
<accession>A0ABY9JSF2</accession>
<organism evidence="7 8">
    <name type="scientific">Bacillus carboniphilus</name>
    <dbReference type="NCBI Taxonomy" id="86663"/>
    <lineage>
        <taxon>Bacteria</taxon>
        <taxon>Bacillati</taxon>
        <taxon>Bacillota</taxon>
        <taxon>Bacilli</taxon>
        <taxon>Bacillales</taxon>
        <taxon>Bacillaceae</taxon>
        <taxon>Bacillus</taxon>
    </lineage>
</organism>
<feature type="transmembrane region" description="Helical" evidence="6">
    <location>
        <begin position="82"/>
        <end position="102"/>
    </location>
</feature>
<feature type="transmembrane region" description="Helical" evidence="6">
    <location>
        <begin position="187"/>
        <end position="211"/>
    </location>
</feature>
<feature type="transmembrane region" description="Helical" evidence="6">
    <location>
        <begin position="252"/>
        <end position="269"/>
    </location>
</feature>
<evidence type="ECO:0000313" key="8">
    <source>
        <dbReference type="Proteomes" id="UP001197974"/>
    </source>
</evidence>
<sequence>MDWIVILIFLGFVAGVLGSLIGLGGGVIIVPSLLFLGAFHSKFSGLTPQMAVGTSLVIIIGTALSSTLAYMKYKKIDYKSGLLFFLGSGPGGIVGAFINKYLNAESFSLWFGLFMIFLSIVLMVKNYIKPLNLNIGTKKIRTYIDDTGEEQTYSIEPIIAVSIAFIVGLLSGLFGIGGGSLMVPAMILLFAFPPHIAVGTSMFMILLSAILSSSTHIYLGHVNWLFTMALLPGAWFGSKLGAWLNQRMKSETVVRVLRMVLIIIGIRLIF</sequence>
<feature type="transmembrane region" description="Helical" evidence="6">
    <location>
        <begin position="108"/>
        <end position="128"/>
    </location>
</feature>